<dbReference type="AlphaFoldDB" id="A0A316TV81"/>
<evidence type="ECO:0000313" key="2">
    <source>
        <dbReference type="EMBL" id="PWN07025.1"/>
    </source>
</evidence>
<reference evidence="2 3" key="1">
    <citation type="submission" date="2018-05" db="EMBL/GenBank/DDBJ databases">
        <title>Rhodohalobacter halophilus gen. nov., sp. nov., a moderately halophilic member of the family Balneolaceae.</title>
        <authorList>
            <person name="Liu Z.-W."/>
        </authorList>
    </citation>
    <scope>NUCLEOTIDE SEQUENCE [LARGE SCALE GENOMIC DNA]</scope>
    <source>
        <strain evidence="2 3">8A47</strain>
    </source>
</reference>
<evidence type="ECO:0008006" key="4">
    <source>
        <dbReference type="Google" id="ProtNLM"/>
    </source>
</evidence>
<comment type="caution">
    <text evidence="2">The sequence shown here is derived from an EMBL/GenBank/DDBJ whole genome shotgun (WGS) entry which is preliminary data.</text>
</comment>
<evidence type="ECO:0000313" key="3">
    <source>
        <dbReference type="Proteomes" id="UP000245533"/>
    </source>
</evidence>
<dbReference type="InterPro" id="IPR011250">
    <property type="entry name" value="OMP/PagP_B-barrel"/>
</dbReference>
<name>A0A316TV81_9BACT</name>
<protein>
    <recommendedName>
        <fullName evidence="4">Outer membrane protein beta-barrel domain-containing protein</fullName>
    </recommendedName>
</protein>
<dbReference type="RefSeq" id="WP_109646374.1">
    <property type="nucleotide sequence ID" value="NZ_QGGB01000005.1"/>
</dbReference>
<organism evidence="2 3">
    <name type="scientific">Rhodohalobacter mucosus</name>
    <dbReference type="NCBI Taxonomy" id="2079485"/>
    <lineage>
        <taxon>Bacteria</taxon>
        <taxon>Pseudomonadati</taxon>
        <taxon>Balneolota</taxon>
        <taxon>Balneolia</taxon>
        <taxon>Balneolales</taxon>
        <taxon>Balneolaceae</taxon>
        <taxon>Rhodohalobacter</taxon>
    </lineage>
</organism>
<gene>
    <name evidence="2" type="ORF">DDZ15_07075</name>
</gene>
<feature type="signal peptide" evidence="1">
    <location>
        <begin position="1"/>
        <end position="21"/>
    </location>
</feature>
<dbReference type="EMBL" id="QGGB01000005">
    <property type="protein sequence ID" value="PWN07025.1"/>
    <property type="molecule type" value="Genomic_DNA"/>
</dbReference>
<keyword evidence="3" id="KW-1185">Reference proteome</keyword>
<feature type="chain" id="PRO_5016404471" description="Outer membrane protein beta-barrel domain-containing protein" evidence="1">
    <location>
        <begin position="22"/>
        <end position="108"/>
    </location>
</feature>
<evidence type="ECO:0000256" key="1">
    <source>
        <dbReference type="SAM" id="SignalP"/>
    </source>
</evidence>
<accession>A0A316TV81</accession>
<dbReference type="Proteomes" id="UP000245533">
    <property type="component" value="Unassembled WGS sequence"/>
</dbReference>
<sequence>MKKTILLIIPAFLILSLSVLTPEAAAQTQEGDIKLGAGLVFGSGVGFESLDNDLGIRVDGSYMFTQEIRGAADFTFYFPKSESGGDVTVWELNFNGHYLFINDESMNQ</sequence>
<dbReference type="SUPFAM" id="SSF56925">
    <property type="entry name" value="OMPA-like"/>
    <property type="match status" value="1"/>
</dbReference>
<dbReference type="OrthoDB" id="1163183at2"/>
<proteinExistence type="predicted"/>
<keyword evidence="1" id="KW-0732">Signal</keyword>